<feature type="domain" description="PDZ" evidence="2">
    <location>
        <begin position="72"/>
        <end position="142"/>
    </location>
</feature>
<accession>A0ABV0S7V4</accession>
<dbReference type="SUPFAM" id="SSF50156">
    <property type="entry name" value="PDZ domain-like"/>
    <property type="match status" value="1"/>
</dbReference>
<dbReference type="InterPro" id="IPR001478">
    <property type="entry name" value="PDZ"/>
</dbReference>
<sequence>VNDVNLAAVPHSRAIAMLEQPSLLRLTVMQEKGFKIRDQRSDHLPSTSTASQPSLSPQGNSPSDHNPGKVLHVMLTKTHRTEPLGIKLIRKSDESGVFILDLLPGGLAALDGKLSNNDKVLAINGQDLMHGTPESAALIIQV</sequence>
<protein>
    <recommendedName>
        <fullName evidence="2">PDZ domain-containing protein</fullName>
    </recommendedName>
</protein>
<feature type="compositionally biased region" description="Polar residues" evidence="1">
    <location>
        <begin position="44"/>
        <end position="64"/>
    </location>
</feature>
<name>A0ABV0S7V4_9TELE</name>
<comment type="caution">
    <text evidence="3">The sequence shown here is derived from an EMBL/GenBank/DDBJ whole genome shotgun (WGS) entry which is preliminary data.</text>
</comment>
<gene>
    <name evidence="3" type="ORF">XENOCAPTIV_019813</name>
</gene>
<dbReference type="Gene3D" id="2.30.42.10">
    <property type="match status" value="1"/>
</dbReference>
<dbReference type="InterPro" id="IPR051342">
    <property type="entry name" value="PDZ_scaffold"/>
</dbReference>
<keyword evidence="4" id="KW-1185">Reference proteome</keyword>
<dbReference type="PANTHER" id="PTHR19964:SF41">
    <property type="entry name" value="LIGAND OF NUMB PROTEIN X 2-LIKE"/>
    <property type="match status" value="1"/>
</dbReference>
<feature type="non-terminal residue" evidence="3">
    <location>
        <position position="1"/>
    </location>
</feature>
<dbReference type="Proteomes" id="UP001434883">
    <property type="component" value="Unassembled WGS sequence"/>
</dbReference>
<dbReference type="PANTHER" id="PTHR19964">
    <property type="entry name" value="MULTIPLE PDZ DOMAIN PROTEIN"/>
    <property type="match status" value="1"/>
</dbReference>
<evidence type="ECO:0000313" key="3">
    <source>
        <dbReference type="EMBL" id="MEQ2216649.1"/>
    </source>
</evidence>
<dbReference type="PROSITE" id="PS50106">
    <property type="entry name" value="PDZ"/>
    <property type="match status" value="1"/>
</dbReference>
<feature type="region of interest" description="Disordered" evidence="1">
    <location>
        <begin position="38"/>
        <end position="68"/>
    </location>
</feature>
<evidence type="ECO:0000256" key="1">
    <source>
        <dbReference type="SAM" id="MobiDB-lite"/>
    </source>
</evidence>
<dbReference type="InterPro" id="IPR036034">
    <property type="entry name" value="PDZ_sf"/>
</dbReference>
<evidence type="ECO:0000313" key="4">
    <source>
        <dbReference type="Proteomes" id="UP001434883"/>
    </source>
</evidence>
<proteinExistence type="predicted"/>
<dbReference type="SMART" id="SM00228">
    <property type="entry name" value="PDZ"/>
    <property type="match status" value="1"/>
</dbReference>
<organism evidence="3 4">
    <name type="scientific">Xenoophorus captivus</name>
    <dbReference type="NCBI Taxonomy" id="1517983"/>
    <lineage>
        <taxon>Eukaryota</taxon>
        <taxon>Metazoa</taxon>
        <taxon>Chordata</taxon>
        <taxon>Craniata</taxon>
        <taxon>Vertebrata</taxon>
        <taxon>Euteleostomi</taxon>
        <taxon>Actinopterygii</taxon>
        <taxon>Neopterygii</taxon>
        <taxon>Teleostei</taxon>
        <taxon>Neoteleostei</taxon>
        <taxon>Acanthomorphata</taxon>
        <taxon>Ovalentaria</taxon>
        <taxon>Atherinomorphae</taxon>
        <taxon>Cyprinodontiformes</taxon>
        <taxon>Goodeidae</taxon>
        <taxon>Xenoophorus</taxon>
    </lineage>
</organism>
<dbReference type="Pfam" id="PF00595">
    <property type="entry name" value="PDZ"/>
    <property type="match status" value="1"/>
</dbReference>
<dbReference type="EMBL" id="JAHRIN010071445">
    <property type="protein sequence ID" value="MEQ2216649.1"/>
    <property type="molecule type" value="Genomic_DNA"/>
</dbReference>
<evidence type="ECO:0000259" key="2">
    <source>
        <dbReference type="PROSITE" id="PS50106"/>
    </source>
</evidence>
<reference evidence="3 4" key="1">
    <citation type="submission" date="2021-06" db="EMBL/GenBank/DDBJ databases">
        <authorList>
            <person name="Palmer J.M."/>
        </authorList>
    </citation>
    <scope>NUCLEOTIDE SEQUENCE [LARGE SCALE GENOMIC DNA]</scope>
    <source>
        <strain evidence="3 4">XC_2019</strain>
        <tissue evidence="3">Muscle</tissue>
    </source>
</reference>